<dbReference type="InterPro" id="IPR050351">
    <property type="entry name" value="BphY/WalK/GraS-like"/>
</dbReference>
<keyword evidence="8" id="KW-0812">Transmembrane</keyword>
<dbReference type="CDD" id="cd00082">
    <property type="entry name" value="HisKA"/>
    <property type="match status" value="1"/>
</dbReference>
<dbReference type="InterPro" id="IPR003594">
    <property type="entry name" value="HATPase_dom"/>
</dbReference>
<keyword evidence="8" id="KW-1133">Transmembrane helix</keyword>
<dbReference type="Pfam" id="PF00512">
    <property type="entry name" value="HisKA"/>
    <property type="match status" value="1"/>
</dbReference>
<keyword evidence="6 10" id="KW-0418">Kinase</keyword>
<evidence type="ECO:0000259" key="9">
    <source>
        <dbReference type="PROSITE" id="PS50109"/>
    </source>
</evidence>
<evidence type="ECO:0000256" key="7">
    <source>
        <dbReference type="ARBA" id="ARBA00023012"/>
    </source>
</evidence>
<evidence type="ECO:0000256" key="6">
    <source>
        <dbReference type="ARBA" id="ARBA00022777"/>
    </source>
</evidence>
<dbReference type="EC" id="2.7.13.3" evidence="3"/>
<evidence type="ECO:0000256" key="3">
    <source>
        <dbReference type="ARBA" id="ARBA00012438"/>
    </source>
</evidence>
<keyword evidence="8" id="KW-0472">Membrane</keyword>
<protein>
    <recommendedName>
        <fullName evidence="3">histidine kinase</fullName>
        <ecNumber evidence="3">2.7.13.3</ecNumber>
    </recommendedName>
</protein>
<dbReference type="Gene3D" id="3.30.565.10">
    <property type="entry name" value="Histidine kinase-like ATPase, C-terminal domain"/>
    <property type="match status" value="1"/>
</dbReference>
<dbReference type="GO" id="GO:0000155">
    <property type="term" value="F:phosphorelay sensor kinase activity"/>
    <property type="evidence" value="ECO:0007669"/>
    <property type="project" value="InterPro"/>
</dbReference>
<proteinExistence type="predicted"/>
<dbReference type="GO" id="GO:0004721">
    <property type="term" value="F:phosphoprotein phosphatase activity"/>
    <property type="evidence" value="ECO:0007669"/>
    <property type="project" value="TreeGrafter"/>
</dbReference>
<reference evidence="10" key="1">
    <citation type="submission" date="2020-08" db="EMBL/GenBank/DDBJ databases">
        <title>Genome public.</title>
        <authorList>
            <person name="Liu C."/>
            <person name="Sun Q."/>
        </authorList>
    </citation>
    <scope>NUCLEOTIDE SEQUENCE</scope>
    <source>
        <strain evidence="10">NSJ-54</strain>
    </source>
</reference>
<comment type="caution">
    <text evidence="10">The sequence shown here is derived from an EMBL/GenBank/DDBJ whole genome shotgun (WGS) entry which is preliminary data.</text>
</comment>
<dbReference type="Proteomes" id="UP000660861">
    <property type="component" value="Unassembled WGS sequence"/>
</dbReference>
<dbReference type="GO" id="GO:0005886">
    <property type="term" value="C:plasma membrane"/>
    <property type="evidence" value="ECO:0007669"/>
    <property type="project" value="TreeGrafter"/>
</dbReference>
<dbReference type="RefSeq" id="WP_262397968.1">
    <property type="nucleotide sequence ID" value="NZ_JACRTC010000005.1"/>
</dbReference>
<dbReference type="GO" id="GO:0016036">
    <property type="term" value="P:cellular response to phosphate starvation"/>
    <property type="evidence" value="ECO:0007669"/>
    <property type="project" value="TreeGrafter"/>
</dbReference>
<evidence type="ECO:0000256" key="4">
    <source>
        <dbReference type="ARBA" id="ARBA00022553"/>
    </source>
</evidence>
<evidence type="ECO:0000256" key="1">
    <source>
        <dbReference type="ARBA" id="ARBA00000085"/>
    </source>
</evidence>
<dbReference type="CDD" id="cd00075">
    <property type="entry name" value="HATPase"/>
    <property type="match status" value="1"/>
</dbReference>
<dbReference type="InterPro" id="IPR005467">
    <property type="entry name" value="His_kinase_dom"/>
</dbReference>
<name>A0A926EF08_9FIRM</name>
<dbReference type="SMART" id="SM00388">
    <property type="entry name" value="HisKA"/>
    <property type="match status" value="1"/>
</dbReference>
<keyword evidence="7" id="KW-0902">Two-component regulatory system</keyword>
<comment type="subcellular location">
    <subcellularLocation>
        <location evidence="2">Membrane</location>
    </subcellularLocation>
</comment>
<evidence type="ECO:0000256" key="8">
    <source>
        <dbReference type="SAM" id="Phobius"/>
    </source>
</evidence>
<dbReference type="SMART" id="SM00387">
    <property type="entry name" value="HATPase_c"/>
    <property type="match status" value="1"/>
</dbReference>
<dbReference type="PANTHER" id="PTHR45453:SF1">
    <property type="entry name" value="PHOSPHATE REGULON SENSOR PROTEIN PHOR"/>
    <property type="match status" value="1"/>
</dbReference>
<dbReference type="InterPro" id="IPR003661">
    <property type="entry name" value="HisK_dim/P_dom"/>
</dbReference>
<dbReference type="EMBL" id="JACRTC010000005">
    <property type="protein sequence ID" value="MBC8570876.1"/>
    <property type="molecule type" value="Genomic_DNA"/>
</dbReference>
<dbReference type="Pfam" id="PF02518">
    <property type="entry name" value="HATPase_c"/>
    <property type="match status" value="1"/>
</dbReference>
<dbReference type="InterPro" id="IPR004358">
    <property type="entry name" value="Sig_transdc_His_kin-like_C"/>
</dbReference>
<dbReference type="InterPro" id="IPR036097">
    <property type="entry name" value="HisK_dim/P_sf"/>
</dbReference>
<evidence type="ECO:0000313" key="11">
    <source>
        <dbReference type="Proteomes" id="UP000660861"/>
    </source>
</evidence>
<comment type="catalytic activity">
    <reaction evidence="1">
        <text>ATP + protein L-histidine = ADP + protein N-phospho-L-histidine.</text>
        <dbReference type="EC" id="2.7.13.3"/>
    </reaction>
</comment>
<keyword evidence="11" id="KW-1185">Reference proteome</keyword>
<dbReference type="PANTHER" id="PTHR45453">
    <property type="entry name" value="PHOSPHATE REGULON SENSOR PROTEIN PHOR"/>
    <property type="match status" value="1"/>
</dbReference>
<dbReference type="AlphaFoldDB" id="A0A926EF08"/>
<dbReference type="SUPFAM" id="SSF55874">
    <property type="entry name" value="ATPase domain of HSP90 chaperone/DNA topoisomerase II/histidine kinase"/>
    <property type="match status" value="1"/>
</dbReference>
<feature type="domain" description="Histidine kinase" evidence="9">
    <location>
        <begin position="119"/>
        <end position="332"/>
    </location>
</feature>
<evidence type="ECO:0000256" key="5">
    <source>
        <dbReference type="ARBA" id="ARBA00022679"/>
    </source>
</evidence>
<sequence>MLRNREIGRFVLLFVFLATAGTAIVCTISPAAGAVAGGMAAVLLLTALLFTRWRYREISRLSEYLQGICAGQDSLDIRDSAEGELSILKSDIYKMALMLTEKTQLLTKDKRYLAEALSDISHQLKTPLTSMMVMTDLLSERTLTPEKRMEFTDNIRTQLERIEWLVTSLLKLSKIDAGAIEFKEQHVQVKDLINRMIFTMSIPVELREIELKTNVPEDVYLVCDLHWTAEALINIFKNCVEHSRPGGHIGVDAVENPIYTQIRIWDDGEGIDKEDLPHIFERFYRGKNASDESVGIGLAMARSIFVSQHGNVQVKSQPGLGTCFTIRMYKQVI</sequence>
<organism evidence="10 11">
    <name type="scientific">Zongyangia hominis</name>
    <dbReference type="NCBI Taxonomy" id="2763677"/>
    <lineage>
        <taxon>Bacteria</taxon>
        <taxon>Bacillati</taxon>
        <taxon>Bacillota</taxon>
        <taxon>Clostridia</taxon>
        <taxon>Eubacteriales</taxon>
        <taxon>Oscillospiraceae</taxon>
        <taxon>Zongyangia</taxon>
    </lineage>
</organism>
<dbReference type="InterPro" id="IPR036890">
    <property type="entry name" value="HATPase_C_sf"/>
</dbReference>
<accession>A0A926EF08</accession>
<keyword evidence="4" id="KW-0597">Phosphoprotein</keyword>
<dbReference type="Gene3D" id="1.10.287.130">
    <property type="match status" value="1"/>
</dbReference>
<gene>
    <name evidence="10" type="ORF">H8709_08560</name>
</gene>
<evidence type="ECO:0000256" key="2">
    <source>
        <dbReference type="ARBA" id="ARBA00004370"/>
    </source>
</evidence>
<evidence type="ECO:0000313" key="10">
    <source>
        <dbReference type="EMBL" id="MBC8570876.1"/>
    </source>
</evidence>
<dbReference type="SUPFAM" id="SSF47384">
    <property type="entry name" value="Homodimeric domain of signal transducing histidine kinase"/>
    <property type="match status" value="1"/>
</dbReference>
<feature type="transmembrane region" description="Helical" evidence="8">
    <location>
        <begin position="33"/>
        <end position="51"/>
    </location>
</feature>
<dbReference type="PROSITE" id="PS50109">
    <property type="entry name" value="HIS_KIN"/>
    <property type="match status" value="1"/>
</dbReference>
<dbReference type="PRINTS" id="PR00344">
    <property type="entry name" value="BCTRLSENSOR"/>
</dbReference>
<keyword evidence="5" id="KW-0808">Transferase</keyword>